<dbReference type="Pfam" id="PF07744">
    <property type="entry name" value="SPOC"/>
    <property type="match status" value="1"/>
</dbReference>
<feature type="domain" description="TFIIS central" evidence="2">
    <location>
        <begin position="1"/>
        <end position="34"/>
    </location>
</feature>
<dbReference type="PANTHER" id="PTHR11477">
    <property type="entry name" value="TRANSCRIPTION FACTOR S-II ZINC FINGER DOMAIN-CONTAINING PROTEIN"/>
    <property type="match status" value="1"/>
</dbReference>
<dbReference type="GO" id="GO:0006362">
    <property type="term" value="P:transcription elongation by RNA polymerase I"/>
    <property type="evidence" value="ECO:0007669"/>
    <property type="project" value="TreeGrafter"/>
</dbReference>
<dbReference type="CDD" id="cd21538">
    <property type="entry name" value="SPOC_TFIIS"/>
    <property type="match status" value="1"/>
</dbReference>
<dbReference type="GO" id="GO:0031440">
    <property type="term" value="P:regulation of mRNA 3'-end processing"/>
    <property type="evidence" value="ECO:0007669"/>
    <property type="project" value="TreeGrafter"/>
</dbReference>
<dbReference type="OrthoDB" id="79252at2759"/>
<dbReference type="PROSITE" id="PS51321">
    <property type="entry name" value="TFIIS_CENTRAL"/>
    <property type="match status" value="1"/>
</dbReference>
<dbReference type="EMBL" id="KV750465">
    <property type="protein sequence ID" value="OCL04617.1"/>
    <property type="molecule type" value="Genomic_DNA"/>
</dbReference>
<feature type="compositionally biased region" description="Basic and acidic residues" evidence="1">
    <location>
        <begin position="64"/>
        <end position="79"/>
    </location>
</feature>
<evidence type="ECO:0000259" key="2">
    <source>
        <dbReference type="PROSITE" id="PS51321"/>
    </source>
</evidence>
<dbReference type="GO" id="GO:0005634">
    <property type="term" value="C:nucleus"/>
    <property type="evidence" value="ECO:0007669"/>
    <property type="project" value="TreeGrafter"/>
</dbReference>
<feature type="region of interest" description="Disordered" evidence="1">
    <location>
        <begin position="1"/>
        <end position="146"/>
    </location>
</feature>
<accession>A0A8E2ETI7</accession>
<dbReference type="InterPro" id="IPR012921">
    <property type="entry name" value="SPOC_C"/>
</dbReference>
<name>A0A8E2ETI7_9PEZI</name>
<dbReference type="InterPro" id="IPR003618">
    <property type="entry name" value="TFIIS_cen_dom"/>
</dbReference>
<organism evidence="3 4">
    <name type="scientific">Glonium stellatum</name>
    <dbReference type="NCBI Taxonomy" id="574774"/>
    <lineage>
        <taxon>Eukaryota</taxon>
        <taxon>Fungi</taxon>
        <taxon>Dikarya</taxon>
        <taxon>Ascomycota</taxon>
        <taxon>Pezizomycotina</taxon>
        <taxon>Dothideomycetes</taxon>
        <taxon>Pleosporomycetidae</taxon>
        <taxon>Gloniales</taxon>
        <taxon>Gloniaceae</taxon>
        <taxon>Glonium</taxon>
    </lineage>
</organism>
<dbReference type="Proteomes" id="UP000250140">
    <property type="component" value="Unassembled WGS sequence"/>
</dbReference>
<dbReference type="GO" id="GO:0000977">
    <property type="term" value="F:RNA polymerase II transcription regulatory region sequence-specific DNA binding"/>
    <property type="evidence" value="ECO:0007669"/>
    <property type="project" value="TreeGrafter"/>
</dbReference>
<dbReference type="PANTHER" id="PTHR11477:SF11">
    <property type="entry name" value="TRANSCRIPTION FACTOR BYE1"/>
    <property type="match status" value="1"/>
</dbReference>
<gene>
    <name evidence="3" type="ORF">AOQ84DRAFT_356336</name>
</gene>
<keyword evidence="4" id="KW-1185">Reference proteome</keyword>
<evidence type="ECO:0000313" key="4">
    <source>
        <dbReference type="Proteomes" id="UP000250140"/>
    </source>
</evidence>
<dbReference type="AlphaFoldDB" id="A0A8E2ETI7"/>
<evidence type="ECO:0000313" key="3">
    <source>
        <dbReference type="EMBL" id="OCL04617.1"/>
    </source>
</evidence>
<dbReference type="GO" id="GO:0001139">
    <property type="term" value="F:RNA polymerase II complex recruiting activity"/>
    <property type="evidence" value="ECO:0007669"/>
    <property type="project" value="TreeGrafter"/>
</dbReference>
<feature type="compositionally biased region" description="Polar residues" evidence="1">
    <location>
        <begin position="123"/>
        <end position="136"/>
    </location>
</feature>
<proteinExistence type="predicted"/>
<protein>
    <recommendedName>
        <fullName evidence="2">TFIIS central domain-containing protein</fullName>
    </recommendedName>
</protein>
<reference evidence="3 4" key="1">
    <citation type="journal article" date="2016" name="Nat. Commun.">
        <title>Ectomycorrhizal ecology is imprinted in the genome of the dominant symbiotic fungus Cenococcum geophilum.</title>
        <authorList>
            <consortium name="DOE Joint Genome Institute"/>
            <person name="Peter M."/>
            <person name="Kohler A."/>
            <person name="Ohm R.A."/>
            <person name="Kuo A."/>
            <person name="Krutzmann J."/>
            <person name="Morin E."/>
            <person name="Arend M."/>
            <person name="Barry K.W."/>
            <person name="Binder M."/>
            <person name="Choi C."/>
            <person name="Clum A."/>
            <person name="Copeland A."/>
            <person name="Grisel N."/>
            <person name="Haridas S."/>
            <person name="Kipfer T."/>
            <person name="LaButti K."/>
            <person name="Lindquist E."/>
            <person name="Lipzen A."/>
            <person name="Maire R."/>
            <person name="Meier B."/>
            <person name="Mihaltcheva S."/>
            <person name="Molinier V."/>
            <person name="Murat C."/>
            <person name="Poggeler S."/>
            <person name="Quandt C.A."/>
            <person name="Sperisen C."/>
            <person name="Tritt A."/>
            <person name="Tisserant E."/>
            <person name="Crous P.W."/>
            <person name="Henrissat B."/>
            <person name="Nehls U."/>
            <person name="Egli S."/>
            <person name="Spatafora J.W."/>
            <person name="Grigoriev I.V."/>
            <person name="Martin F.M."/>
        </authorList>
    </citation>
    <scope>NUCLEOTIDE SEQUENCE [LARGE SCALE GENOMIC DNA]</scope>
    <source>
        <strain evidence="3 4">CBS 207.34</strain>
    </source>
</reference>
<evidence type="ECO:0000256" key="1">
    <source>
        <dbReference type="SAM" id="MobiDB-lite"/>
    </source>
</evidence>
<feature type="compositionally biased region" description="Basic and acidic residues" evidence="1">
    <location>
        <begin position="8"/>
        <end position="34"/>
    </location>
</feature>
<dbReference type="GO" id="GO:0006368">
    <property type="term" value="P:transcription elongation by RNA polymerase II"/>
    <property type="evidence" value="ECO:0007669"/>
    <property type="project" value="TreeGrafter"/>
</dbReference>
<sequence>MSSEDMASEDKQREYAALREENDKQVVLVEEKGPRIRKTHKGEELIDDDNQPNPGAEESVFTVPERRHRDSAQDEKAAGDGDSPMDTGSPMRVELPEDIGKARPLTVDTSAPASDQEQHAFNRRQSSFTVHSQQQEGPGDDADIDRLLKDEDNDEEMYSPADYSADSTVCWHGTVDMPAVGPFAAVTRLAAGGDVGQKIPWNQILPPTIPITGRIEHSKGNDYVSGMRGSATNDVAVLSISPVNKDGRARIDKLFDYFYSRGRWGVVPPEKLGHDAARDLYVIPIAAGADPLPSFLDMLEYCTVETPRPHNLLLFALIARTKSPTHSADNTPSLHQAPDGLLATPAPNHAYAAVAGI</sequence>
<feature type="non-terminal residue" evidence="3">
    <location>
        <position position="1"/>
    </location>
</feature>
<dbReference type="GO" id="GO:0031564">
    <property type="term" value="P:transcription antitermination"/>
    <property type="evidence" value="ECO:0007669"/>
    <property type="project" value="TreeGrafter"/>
</dbReference>